<reference evidence="3" key="1">
    <citation type="submission" date="2024-04" db="EMBL/GenBank/DDBJ databases">
        <authorList>
            <person name="Shaw F."/>
            <person name="Minotto A."/>
        </authorList>
    </citation>
    <scope>NUCLEOTIDE SEQUENCE [LARGE SCALE GENOMIC DNA]</scope>
</reference>
<feature type="compositionally biased region" description="Polar residues" evidence="1">
    <location>
        <begin position="10"/>
        <end position="21"/>
    </location>
</feature>
<feature type="region of interest" description="Disordered" evidence="1">
    <location>
        <begin position="88"/>
        <end position="163"/>
    </location>
</feature>
<sequence>MPVAIGWHYGTTSHGGQVEGQQRNKRNKAETADLRDAHRLEVWRRMWRKSRRGLRPRVEDVDEWLETVRRCEATSGKCHSMGVTYYTSTRGQLSRREHSKGRRQKGGGGGRRERRVRGRGPEEGPFKPGAQRDQWVNGPLCHSDKKEARGSRTKGRKISPSDGPVWASVAIFASQNTISWTVGRASVMDLD</sequence>
<keyword evidence="3" id="KW-1185">Reference proteome</keyword>
<evidence type="ECO:0000313" key="3">
    <source>
        <dbReference type="Proteomes" id="UP001497453"/>
    </source>
</evidence>
<dbReference type="EMBL" id="OZ037946">
    <property type="protein sequence ID" value="CAL1703937.1"/>
    <property type="molecule type" value="Genomic_DNA"/>
</dbReference>
<dbReference type="Proteomes" id="UP001497453">
    <property type="component" value="Chromosome 3"/>
</dbReference>
<organism evidence="2 3">
    <name type="scientific">Somion occarium</name>
    <dbReference type="NCBI Taxonomy" id="3059160"/>
    <lineage>
        <taxon>Eukaryota</taxon>
        <taxon>Fungi</taxon>
        <taxon>Dikarya</taxon>
        <taxon>Basidiomycota</taxon>
        <taxon>Agaricomycotina</taxon>
        <taxon>Agaricomycetes</taxon>
        <taxon>Polyporales</taxon>
        <taxon>Cerrenaceae</taxon>
        <taxon>Somion</taxon>
    </lineage>
</organism>
<gene>
    <name evidence="2" type="ORF">GFSPODELE1_LOCUS4780</name>
</gene>
<proteinExistence type="predicted"/>
<name>A0ABP1D7V2_9APHY</name>
<accession>A0ABP1D7V2</accession>
<feature type="region of interest" description="Disordered" evidence="1">
    <location>
        <begin position="1"/>
        <end position="31"/>
    </location>
</feature>
<protein>
    <submittedName>
        <fullName evidence="2">Uncharacterized protein</fullName>
    </submittedName>
</protein>
<evidence type="ECO:0000313" key="2">
    <source>
        <dbReference type="EMBL" id="CAL1703937.1"/>
    </source>
</evidence>
<evidence type="ECO:0000256" key="1">
    <source>
        <dbReference type="SAM" id="MobiDB-lite"/>
    </source>
</evidence>